<evidence type="ECO:0000256" key="9">
    <source>
        <dbReference type="ARBA" id="ARBA00022839"/>
    </source>
</evidence>
<evidence type="ECO:0000256" key="5">
    <source>
        <dbReference type="ARBA" id="ARBA00022695"/>
    </source>
</evidence>
<dbReference type="GO" id="GO:0003677">
    <property type="term" value="F:DNA binding"/>
    <property type="evidence" value="ECO:0007669"/>
    <property type="project" value="UniProtKB-UniRule"/>
</dbReference>
<dbReference type="EMBL" id="DUJR01000025">
    <property type="protein sequence ID" value="HII59920.1"/>
    <property type="molecule type" value="Genomic_DNA"/>
</dbReference>
<evidence type="ECO:0000256" key="11">
    <source>
        <dbReference type="ARBA" id="ARBA00023125"/>
    </source>
</evidence>
<dbReference type="NCBIfam" id="NF003119">
    <property type="entry name" value="PRK04036.1-4"/>
    <property type="match status" value="1"/>
</dbReference>
<keyword evidence="7 15" id="KW-0540">Nuclease</keyword>
<name>A0A832SZJ4_9EURY</name>
<comment type="caution">
    <text evidence="18">The sequence shown here is derived from an EMBL/GenBank/DDBJ whole genome shotgun (WGS) entry which is preliminary data.</text>
</comment>
<dbReference type="InterPro" id="IPR011149">
    <property type="entry name" value="Pol2_small_arc"/>
</dbReference>
<evidence type="ECO:0000256" key="6">
    <source>
        <dbReference type="ARBA" id="ARBA00022705"/>
    </source>
</evidence>
<keyword evidence="11 15" id="KW-0238">DNA-binding</keyword>
<comment type="subunit">
    <text evidence="3 15">Heterodimer of a large subunit and a small subunit.</text>
</comment>
<evidence type="ECO:0000256" key="2">
    <source>
        <dbReference type="ARBA" id="ARBA00006035"/>
    </source>
</evidence>
<dbReference type="GO" id="GO:0006271">
    <property type="term" value="P:DNA strand elongation involved in DNA replication"/>
    <property type="evidence" value="ECO:0007669"/>
    <property type="project" value="TreeGrafter"/>
</dbReference>
<dbReference type="CDD" id="cd04490">
    <property type="entry name" value="PolII_SU_OBF"/>
    <property type="match status" value="1"/>
</dbReference>
<keyword evidence="16" id="KW-0175">Coiled coil</keyword>
<feature type="domain" description="Calcineurin-like phosphoesterase" evidence="17">
    <location>
        <begin position="326"/>
        <end position="532"/>
    </location>
</feature>
<dbReference type="CDD" id="cd07386">
    <property type="entry name" value="MPP_DNA_pol_II_small_archeal_C"/>
    <property type="match status" value="1"/>
</dbReference>
<dbReference type="FunFam" id="3.60.21.50:FF:000003">
    <property type="entry name" value="DNA polymerase II small subunit"/>
    <property type="match status" value="1"/>
</dbReference>
<dbReference type="PANTHER" id="PTHR10416">
    <property type="entry name" value="DNA POLYMERASE DELTA SUBUNIT 2"/>
    <property type="match status" value="1"/>
</dbReference>
<evidence type="ECO:0000256" key="7">
    <source>
        <dbReference type="ARBA" id="ARBA00022722"/>
    </source>
</evidence>
<comment type="similarity">
    <text evidence="2 15">Belongs to the DNA polymerase delta/II small subunit family.</text>
</comment>
<gene>
    <name evidence="15" type="primary">polB</name>
    <name evidence="18" type="ORF">HA335_05010</name>
</gene>
<dbReference type="EC" id="3.1.11.1" evidence="15"/>
<evidence type="ECO:0000256" key="8">
    <source>
        <dbReference type="ARBA" id="ARBA00022801"/>
    </source>
</evidence>
<dbReference type="OMA" id="YGGRCPI"/>
<accession>A0A832SZJ4</accession>
<evidence type="ECO:0000256" key="10">
    <source>
        <dbReference type="ARBA" id="ARBA00022932"/>
    </source>
</evidence>
<dbReference type="InterPro" id="IPR004843">
    <property type="entry name" value="Calcineurin-like_PHP"/>
</dbReference>
<organism evidence="18 19">
    <name type="scientific">Methanocaldococcus jannaschii</name>
    <dbReference type="NCBI Taxonomy" id="2190"/>
    <lineage>
        <taxon>Archaea</taxon>
        <taxon>Methanobacteriati</taxon>
        <taxon>Methanobacteriota</taxon>
        <taxon>Methanomada group</taxon>
        <taxon>Methanococci</taxon>
        <taxon>Methanococcales</taxon>
        <taxon>Methanocaldococcaceae</taxon>
        <taxon>Methanocaldococcus</taxon>
    </lineage>
</organism>
<dbReference type="AlphaFoldDB" id="A0A832SZJ4"/>
<evidence type="ECO:0000256" key="16">
    <source>
        <dbReference type="SAM" id="Coils"/>
    </source>
</evidence>
<dbReference type="InterPro" id="IPR029052">
    <property type="entry name" value="Metallo-depent_PP-like"/>
</dbReference>
<evidence type="ECO:0000256" key="4">
    <source>
        <dbReference type="ARBA" id="ARBA00022679"/>
    </source>
</evidence>
<dbReference type="GO" id="GO:0006308">
    <property type="term" value="P:DNA catabolic process"/>
    <property type="evidence" value="ECO:0007669"/>
    <property type="project" value="UniProtKB-UniRule"/>
</dbReference>
<evidence type="ECO:0000259" key="17">
    <source>
        <dbReference type="Pfam" id="PF00149"/>
    </source>
</evidence>
<dbReference type="Pfam" id="PF00149">
    <property type="entry name" value="Metallophos"/>
    <property type="match status" value="1"/>
</dbReference>
<dbReference type="GO" id="GO:0008310">
    <property type="term" value="F:single-stranded DNA 3'-5' DNA exonuclease activity"/>
    <property type="evidence" value="ECO:0007669"/>
    <property type="project" value="UniProtKB-EC"/>
</dbReference>
<dbReference type="SUPFAM" id="SSF56300">
    <property type="entry name" value="Metallo-dependent phosphatases"/>
    <property type="match status" value="1"/>
</dbReference>
<evidence type="ECO:0000313" key="19">
    <source>
        <dbReference type="Proteomes" id="UP000645676"/>
    </source>
</evidence>
<evidence type="ECO:0000256" key="12">
    <source>
        <dbReference type="ARBA" id="ARBA00023268"/>
    </source>
</evidence>
<keyword evidence="12 15" id="KW-0511">Multifunctional enzyme</keyword>
<evidence type="ECO:0000256" key="13">
    <source>
        <dbReference type="ARBA" id="ARBA00024817"/>
    </source>
</evidence>
<keyword evidence="5 15" id="KW-0548">Nucleotidyltransferase</keyword>
<evidence type="ECO:0000313" key="18">
    <source>
        <dbReference type="EMBL" id="HII59920.1"/>
    </source>
</evidence>
<evidence type="ECO:0000256" key="15">
    <source>
        <dbReference type="HAMAP-Rule" id="MF_00325"/>
    </source>
</evidence>
<dbReference type="SMR" id="A0A832SZJ4"/>
<dbReference type="PIRSF" id="PIRSF000803">
    <property type="entry name" value="Arc_Pol2_small"/>
    <property type="match status" value="1"/>
</dbReference>
<comment type="catalytic activity">
    <reaction evidence="1 15">
        <text>Exonucleolytic cleavage in the 3'- to 5'-direction to yield nucleoside 5'-phosphates.</text>
        <dbReference type="EC" id="3.1.11.1"/>
    </reaction>
</comment>
<dbReference type="InterPro" id="IPR024826">
    <property type="entry name" value="DNA_pol_delta/II_ssu"/>
</dbReference>
<evidence type="ECO:0000256" key="1">
    <source>
        <dbReference type="ARBA" id="ARBA00000563"/>
    </source>
</evidence>
<dbReference type="Gene3D" id="3.60.21.50">
    <property type="match status" value="1"/>
</dbReference>
<dbReference type="HAMAP" id="MF_00325">
    <property type="entry name" value="DNApol_II_A_arch"/>
    <property type="match status" value="1"/>
</dbReference>
<keyword evidence="10 15" id="KW-0239">DNA-directed DNA polymerase</keyword>
<keyword evidence="6 15" id="KW-0235">DNA replication</keyword>
<comment type="catalytic activity">
    <reaction evidence="14 15">
        <text>DNA(n) + a 2'-deoxyribonucleoside 5'-triphosphate = DNA(n+1) + diphosphate</text>
        <dbReference type="Rhea" id="RHEA:22508"/>
        <dbReference type="Rhea" id="RHEA-COMP:17339"/>
        <dbReference type="Rhea" id="RHEA-COMP:17340"/>
        <dbReference type="ChEBI" id="CHEBI:33019"/>
        <dbReference type="ChEBI" id="CHEBI:61560"/>
        <dbReference type="ChEBI" id="CHEBI:173112"/>
        <dbReference type="EC" id="2.7.7.7"/>
    </reaction>
</comment>
<proteinExistence type="inferred from homology"/>
<dbReference type="RefSeq" id="WP_010870207.1">
    <property type="nucleotide sequence ID" value="NC_000909.1"/>
</dbReference>
<dbReference type="EC" id="2.7.7.7" evidence="15"/>
<feature type="coiled-coil region" evidence="16">
    <location>
        <begin position="89"/>
        <end position="147"/>
    </location>
</feature>
<dbReference type="NCBIfam" id="NF003118">
    <property type="entry name" value="PRK04036.1-3"/>
    <property type="match status" value="1"/>
</dbReference>
<dbReference type="GO" id="GO:0003887">
    <property type="term" value="F:DNA-directed DNA polymerase activity"/>
    <property type="evidence" value="ECO:0007669"/>
    <property type="project" value="UniProtKB-UniRule"/>
</dbReference>
<evidence type="ECO:0000256" key="14">
    <source>
        <dbReference type="ARBA" id="ARBA00049244"/>
    </source>
</evidence>
<protein>
    <recommendedName>
        <fullName evidence="15">DNA polymerase II small subunit</fullName>
        <shortName evidence="15">Pol II</shortName>
        <ecNumber evidence="15">2.7.7.7</ecNumber>
    </recommendedName>
    <alternativeName>
        <fullName evidence="15">Exodeoxyribonuclease small subunit</fullName>
        <ecNumber evidence="15">3.1.11.1</ecNumber>
    </alternativeName>
</protein>
<comment type="function">
    <text evidence="13 15">Possesses two activities: a DNA synthesis (polymerase) and an exonucleolytic activity that degrades single-stranded DNA in the 3' to 5' direction. Has a template-primer preference which is characteristic of a replicative DNA polymerase.</text>
</comment>
<sequence>MEIINKFLDLEALLSPTVYEKLKNFDEEKLKRLIQKIREFKKYNNAFILLDEKFLDIFLQKDLDEIINEYKDFDFIFYYTGEEEKEKPKEVKKEIKKETEEKIEKEKIEFVKKEEKEQFIKKSDEDVEEKLKQLISKEEKKEDFDAERAKRYEHITKIKESVNSRIKWIAKDIDAVIEIYEDSDVSGKSTCTGTIEDFVKYFRDRFERLKVFIERKAQRKGYPLKDIKKMKGQKDIFVVGIVSDVDSTRNGNLIVRIEDTEDEATLILPKEKIEAGKIPDDILLDEVIGAIGTVSKSGSSIYVDEIIRPALPPKEPKRIDEEIYMAFLSDIHVGSKEFLHKEFEKFIRFLNGDVDNELEEKVVSRLKYICIAGDLVDGVGVYPGQEEDLYEVDIIEQYREIAMYLDQIPEHISIIISPGNHDAVRPAEPQPKLPEKITKLFNRDNIYFVGNPCTLNIHGFDTLLYHGRSFDDLVGQIRAASYENPVTIMKELIKRRLLCPTYGGRCPIAPEHKDYLVIDRDIDILHTGHIHINGYGIYRGVVMVNSGTFQEQTDFQKRMGISPTPAIVPIINMAKVGEKGHYLEWDRGVLEVRY</sequence>
<reference evidence="18" key="1">
    <citation type="journal article" date="2020" name="bioRxiv">
        <title>A rank-normalized archaeal taxonomy based on genome phylogeny resolves widespread incomplete and uneven classifications.</title>
        <authorList>
            <person name="Rinke C."/>
            <person name="Chuvochina M."/>
            <person name="Mussig A.J."/>
            <person name="Chaumeil P.-A."/>
            <person name="Waite D.W."/>
            <person name="Whitman W.B."/>
            <person name="Parks D.H."/>
            <person name="Hugenholtz P."/>
        </authorList>
    </citation>
    <scope>NUCLEOTIDE SEQUENCE</scope>
    <source>
        <strain evidence="18">UBA8849</strain>
    </source>
</reference>
<evidence type="ECO:0000256" key="3">
    <source>
        <dbReference type="ARBA" id="ARBA00011315"/>
    </source>
</evidence>
<dbReference type="PANTHER" id="PTHR10416:SF0">
    <property type="entry name" value="DNA POLYMERASE DELTA SUBUNIT 2"/>
    <property type="match status" value="1"/>
</dbReference>
<keyword evidence="9 15" id="KW-0269">Exonuclease</keyword>
<keyword evidence="4 15" id="KW-0808">Transferase</keyword>
<keyword evidence="8 15" id="KW-0378">Hydrolase</keyword>
<dbReference type="Proteomes" id="UP000645676">
    <property type="component" value="Unassembled WGS sequence"/>
</dbReference>
<dbReference type="GO" id="GO:0042575">
    <property type="term" value="C:DNA polymerase complex"/>
    <property type="evidence" value="ECO:0007669"/>
    <property type="project" value="TreeGrafter"/>
</dbReference>